<dbReference type="EMBL" id="BT038177">
    <property type="protein sequence ID" value="ACF83182.1"/>
    <property type="molecule type" value="mRNA"/>
</dbReference>
<dbReference type="AlphaFoldDB" id="B4FM39"/>
<accession>B4FM39</accession>
<sequence>MLPFPSLCRENRCQRLLDQGPDRNNRGMPKHYAQSFTLFRRQRRAAIHLQLWPPSVLCTFYRVVELAKKTGVPFAPV</sequence>
<name>B4FM39_MAIZE</name>
<evidence type="ECO:0000313" key="1">
    <source>
        <dbReference type="EMBL" id="ACF83182.1"/>
    </source>
</evidence>
<protein>
    <submittedName>
        <fullName evidence="1">Uncharacterized protein</fullName>
    </submittedName>
</protein>
<reference evidence="1" key="1">
    <citation type="journal article" date="2009" name="PLoS Genet.">
        <title>Sequencing, mapping, and analysis of 27,455 maize full-length cDNAs.</title>
        <authorList>
            <person name="Soderlund C."/>
            <person name="Descour A."/>
            <person name="Kudrna D."/>
            <person name="Bomhoff M."/>
            <person name="Boyd L."/>
            <person name="Currie J."/>
            <person name="Angelova A."/>
            <person name="Collura K."/>
            <person name="Wissotski M."/>
            <person name="Ashley E."/>
            <person name="Morrow D."/>
            <person name="Fernandes J."/>
            <person name="Walbot V."/>
            <person name="Yu Y."/>
        </authorList>
    </citation>
    <scope>NUCLEOTIDE SEQUENCE</scope>
    <source>
        <strain evidence="1">B73</strain>
    </source>
</reference>
<organism evidence="1">
    <name type="scientific">Zea mays</name>
    <name type="common">Maize</name>
    <dbReference type="NCBI Taxonomy" id="4577"/>
    <lineage>
        <taxon>Eukaryota</taxon>
        <taxon>Viridiplantae</taxon>
        <taxon>Streptophyta</taxon>
        <taxon>Embryophyta</taxon>
        <taxon>Tracheophyta</taxon>
        <taxon>Spermatophyta</taxon>
        <taxon>Magnoliopsida</taxon>
        <taxon>Liliopsida</taxon>
        <taxon>Poales</taxon>
        <taxon>Poaceae</taxon>
        <taxon>PACMAD clade</taxon>
        <taxon>Panicoideae</taxon>
        <taxon>Andropogonodae</taxon>
        <taxon>Andropogoneae</taxon>
        <taxon>Tripsacinae</taxon>
        <taxon>Zea</taxon>
    </lineage>
</organism>
<proteinExistence type="evidence at transcript level"/>